<keyword evidence="2" id="KW-1185">Reference proteome</keyword>
<accession>A0A8J5XE57</accession>
<evidence type="ECO:0000313" key="2">
    <source>
        <dbReference type="Proteomes" id="UP000751190"/>
    </source>
</evidence>
<dbReference type="AlphaFoldDB" id="A0A8J5XE57"/>
<protein>
    <submittedName>
        <fullName evidence="1">Uncharacterized protein</fullName>
    </submittedName>
</protein>
<organism evidence="1 2">
    <name type="scientific">Diacronema lutheri</name>
    <name type="common">Unicellular marine alga</name>
    <name type="synonym">Monochrysis lutheri</name>
    <dbReference type="NCBI Taxonomy" id="2081491"/>
    <lineage>
        <taxon>Eukaryota</taxon>
        <taxon>Haptista</taxon>
        <taxon>Haptophyta</taxon>
        <taxon>Pavlovophyceae</taxon>
        <taxon>Pavlovales</taxon>
        <taxon>Pavlovaceae</taxon>
        <taxon>Diacronema</taxon>
    </lineage>
</organism>
<evidence type="ECO:0000313" key="1">
    <source>
        <dbReference type="EMBL" id="KAG8459077.1"/>
    </source>
</evidence>
<reference evidence="1" key="1">
    <citation type="submission" date="2021-05" db="EMBL/GenBank/DDBJ databases">
        <title>The genome of the haptophyte Pavlova lutheri (Diacronema luteri, Pavlovales) - a model for lipid biosynthesis in eukaryotic algae.</title>
        <authorList>
            <person name="Hulatt C.J."/>
            <person name="Posewitz M.C."/>
        </authorList>
    </citation>
    <scope>NUCLEOTIDE SEQUENCE</scope>
    <source>
        <strain evidence="1">NIVA-4/92</strain>
    </source>
</reference>
<proteinExistence type="predicted"/>
<dbReference type="OrthoDB" id="10571651at2759"/>
<name>A0A8J5XE57_DIALT</name>
<comment type="caution">
    <text evidence="1">The sequence shown here is derived from an EMBL/GenBank/DDBJ whole genome shotgun (WGS) entry which is preliminary data.</text>
</comment>
<dbReference type="Proteomes" id="UP000751190">
    <property type="component" value="Unassembled WGS sequence"/>
</dbReference>
<gene>
    <name evidence="1" type="ORF">KFE25_002484</name>
</gene>
<sequence>MELHGVLSREAYLPGDVIEAVVHITTVAFEPATPERAALTVDWLAARAHGEWRLPAGPDGRARVAPPALTSTAPGVIACDVLVLPFHALSYVVRIPLARGLPPTYRSAAPARAGARERASAGPAARLDYAVHIEAQRRVDGQVLVATLILPFDMLPDAWLASAPAGAAIGARDAGGWRWPTPAELAGGAPVPRMPRMAVGLPPRTSAVDGHAPDAGGAARTAAAPVHVELQLDGHRLGAVALPDGAMLSEDGSRPVALDLILCDHSPLVCVAACARLQAVERVSERVALTDACVPLARRVVTVGECDAHTEHARMVSLAVHMPLAAPPSLPDTAPVACGWQLALDMAVRPRAEPTGTCARVSWVHQLRVLPRKPARTARLPLAGSVRW</sequence>
<dbReference type="EMBL" id="JAGTXO010000044">
    <property type="protein sequence ID" value="KAG8459077.1"/>
    <property type="molecule type" value="Genomic_DNA"/>
</dbReference>